<comment type="caution">
    <text evidence="1">The sequence shown here is derived from an EMBL/GenBank/DDBJ whole genome shotgun (WGS) entry which is preliminary data.</text>
</comment>
<dbReference type="GeneID" id="98143915"/>
<protein>
    <submittedName>
        <fullName evidence="1">Uncharacterized protein</fullName>
    </submittedName>
</protein>
<sequence>MKGGPFKSFPWDTIYETKRVWPKAGSRMGKMEDETVGPKLCWGEEGRGNEATRSLYVVGGLDLQFREYPLALQLARPAVHLLAAKRPNWVEVVSAGVGILTLAEFVP</sequence>
<name>A0ABR4LV73_9EURO</name>
<proteinExistence type="predicted"/>
<dbReference type="EMBL" id="JBFXLQ010000014">
    <property type="protein sequence ID" value="KAL2868404.1"/>
    <property type="molecule type" value="Genomic_DNA"/>
</dbReference>
<keyword evidence="2" id="KW-1185">Reference proteome</keyword>
<dbReference type="Proteomes" id="UP001610432">
    <property type="component" value="Unassembled WGS sequence"/>
</dbReference>
<dbReference type="RefSeq" id="XP_070887383.1">
    <property type="nucleotide sequence ID" value="XM_071028843.1"/>
</dbReference>
<accession>A0ABR4LV73</accession>
<gene>
    <name evidence="1" type="ORF">BJX67DRAFT_350699</name>
</gene>
<reference evidence="1 2" key="1">
    <citation type="submission" date="2024-07" db="EMBL/GenBank/DDBJ databases">
        <title>Section-level genome sequencing and comparative genomics of Aspergillus sections Usti and Cavernicolus.</title>
        <authorList>
            <consortium name="Lawrence Berkeley National Laboratory"/>
            <person name="Nybo J.L."/>
            <person name="Vesth T.C."/>
            <person name="Theobald S."/>
            <person name="Frisvad J.C."/>
            <person name="Larsen T.O."/>
            <person name="Kjaerboelling I."/>
            <person name="Rothschild-Mancinelli K."/>
            <person name="Lyhne E.K."/>
            <person name="Kogle M.E."/>
            <person name="Barry K."/>
            <person name="Clum A."/>
            <person name="Na H."/>
            <person name="Ledsgaard L."/>
            <person name="Lin J."/>
            <person name="Lipzen A."/>
            <person name="Kuo A."/>
            <person name="Riley R."/>
            <person name="Mondo S."/>
            <person name="Labutti K."/>
            <person name="Haridas S."/>
            <person name="Pangalinan J."/>
            <person name="Salamov A.A."/>
            <person name="Simmons B.A."/>
            <person name="Magnuson J.K."/>
            <person name="Chen J."/>
            <person name="Drula E."/>
            <person name="Henrissat B."/>
            <person name="Wiebenga A."/>
            <person name="Lubbers R.J."/>
            <person name="Gomes A.C."/>
            <person name="Macurrencykelacurrency M.R."/>
            <person name="Stajich J."/>
            <person name="Grigoriev I.V."/>
            <person name="Mortensen U.H."/>
            <person name="De Vries R.P."/>
            <person name="Baker S.E."/>
            <person name="Andersen M.R."/>
        </authorList>
    </citation>
    <scope>NUCLEOTIDE SEQUENCE [LARGE SCALE GENOMIC DNA]</scope>
    <source>
        <strain evidence="1 2">CBS 449.75</strain>
    </source>
</reference>
<evidence type="ECO:0000313" key="1">
    <source>
        <dbReference type="EMBL" id="KAL2868404.1"/>
    </source>
</evidence>
<organism evidence="1 2">
    <name type="scientific">Aspergillus lucknowensis</name>
    <dbReference type="NCBI Taxonomy" id="176173"/>
    <lineage>
        <taxon>Eukaryota</taxon>
        <taxon>Fungi</taxon>
        <taxon>Dikarya</taxon>
        <taxon>Ascomycota</taxon>
        <taxon>Pezizomycotina</taxon>
        <taxon>Eurotiomycetes</taxon>
        <taxon>Eurotiomycetidae</taxon>
        <taxon>Eurotiales</taxon>
        <taxon>Aspergillaceae</taxon>
        <taxon>Aspergillus</taxon>
        <taxon>Aspergillus subgen. Nidulantes</taxon>
    </lineage>
</organism>
<evidence type="ECO:0000313" key="2">
    <source>
        <dbReference type="Proteomes" id="UP001610432"/>
    </source>
</evidence>